<organism evidence="15 16">
    <name type="scientific">Penicillium salamii</name>
    <dbReference type="NCBI Taxonomy" id="1612424"/>
    <lineage>
        <taxon>Eukaryota</taxon>
        <taxon>Fungi</taxon>
        <taxon>Dikarya</taxon>
        <taxon>Ascomycota</taxon>
        <taxon>Pezizomycotina</taxon>
        <taxon>Eurotiomycetes</taxon>
        <taxon>Eurotiomycetidae</taxon>
        <taxon>Eurotiales</taxon>
        <taxon>Aspergillaceae</taxon>
        <taxon>Penicillium</taxon>
    </lineage>
</organism>
<dbReference type="SFLD" id="SFLDS00052">
    <property type="entry name" value="Ferric_Reductase_Domain"/>
    <property type="match status" value="1"/>
</dbReference>
<dbReference type="PANTHER" id="PTHR32361">
    <property type="entry name" value="FERRIC/CUPRIC REDUCTASE TRANSMEMBRANE COMPONENT"/>
    <property type="match status" value="1"/>
</dbReference>
<protein>
    <recommendedName>
        <fullName evidence="14">FAD-binding FR-type domain-containing protein</fullName>
    </recommendedName>
</protein>
<evidence type="ECO:0000256" key="2">
    <source>
        <dbReference type="ARBA" id="ARBA00006278"/>
    </source>
</evidence>
<dbReference type="InterPro" id="IPR039261">
    <property type="entry name" value="FNR_nucleotide-bd"/>
</dbReference>
<feature type="transmembrane region" description="Helical" evidence="12">
    <location>
        <begin position="243"/>
        <end position="265"/>
    </location>
</feature>
<dbReference type="InterPro" id="IPR013130">
    <property type="entry name" value="Fe3_Rdtase_TM_dom"/>
</dbReference>
<keyword evidence="13" id="KW-0732">Signal</keyword>
<dbReference type="GO" id="GO:0000293">
    <property type="term" value="F:ferric-chelate reductase activity"/>
    <property type="evidence" value="ECO:0007669"/>
    <property type="project" value="UniProtKB-ARBA"/>
</dbReference>
<dbReference type="InterPro" id="IPR051410">
    <property type="entry name" value="Ferric/Cupric_Reductase"/>
</dbReference>
<comment type="caution">
    <text evidence="15">The sequence shown here is derived from an EMBL/GenBank/DDBJ whole genome shotgun (WGS) entry which is preliminary data.</text>
</comment>
<dbReference type="CDD" id="cd06186">
    <property type="entry name" value="NOX_Duox_like_FAD_NADP"/>
    <property type="match status" value="1"/>
</dbReference>
<keyword evidence="5" id="KW-0249">Electron transport</keyword>
<dbReference type="SFLD" id="SFLDG01168">
    <property type="entry name" value="Ferric_reductase_subgroup_(FRE"/>
    <property type="match status" value="1"/>
</dbReference>
<evidence type="ECO:0000256" key="3">
    <source>
        <dbReference type="ARBA" id="ARBA00022448"/>
    </source>
</evidence>
<evidence type="ECO:0000256" key="10">
    <source>
        <dbReference type="ARBA" id="ARBA00023180"/>
    </source>
</evidence>
<evidence type="ECO:0000256" key="7">
    <source>
        <dbReference type="ARBA" id="ARBA00023002"/>
    </source>
</evidence>
<feature type="transmembrane region" description="Helical" evidence="12">
    <location>
        <begin position="317"/>
        <end position="337"/>
    </location>
</feature>
<dbReference type="GO" id="GO:0015677">
    <property type="term" value="P:copper ion import"/>
    <property type="evidence" value="ECO:0007669"/>
    <property type="project" value="TreeGrafter"/>
</dbReference>
<dbReference type="InterPro" id="IPR013121">
    <property type="entry name" value="Fe_red_NAD-bd_6"/>
</dbReference>
<gene>
    <name evidence="15" type="ORF">PSALAMII_LOCUS5843</name>
</gene>
<feature type="compositionally biased region" description="Low complexity" evidence="11">
    <location>
        <begin position="69"/>
        <end position="89"/>
    </location>
</feature>
<feature type="transmembrane region" description="Helical" evidence="12">
    <location>
        <begin position="431"/>
        <end position="453"/>
    </location>
</feature>
<evidence type="ECO:0000256" key="5">
    <source>
        <dbReference type="ARBA" id="ARBA00022982"/>
    </source>
</evidence>
<evidence type="ECO:0000313" key="15">
    <source>
        <dbReference type="EMBL" id="CAG8382342.1"/>
    </source>
</evidence>
<evidence type="ECO:0000256" key="11">
    <source>
        <dbReference type="SAM" id="MobiDB-lite"/>
    </source>
</evidence>
<feature type="chain" id="PRO_5040792928" description="FAD-binding FR-type domain-containing protein" evidence="13">
    <location>
        <begin position="20"/>
        <end position="810"/>
    </location>
</feature>
<dbReference type="InterPro" id="IPR017927">
    <property type="entry name" value="FAD-bd_FR_type"/>
</dbReference>
<dbReference type="OrthoDB" id="47007at2759"/>
<dbReference type="Gene3D" id="3.40.50.80">
    <property type="entry name" value="Nucleotide-binding domain of ferredoxin-NADP reductase (FNR) module"/>
    <property type="match status" value="1"/>
</dbReference>
<accession>A0A9W4JAQ6</accession>
<dbReference type="InterPro" id="IPR013112">
    <property type="entry name" value="FAD-bd_8"/>
</dbReference>
<evidence type="ECO:0000256" key="1">
    <source>
        <dbReference type="ARBA" id="ARBA00004141"/>
    </source>
</evidence>
<feature type="transmembrane region" description="Helical" evidence="12">
    <location>
        <begin position="640"/>
        <end position="658"/>
    </location>
</feature>
<evidence type="ECO:0000256" key="6">
    <source>
        <dbReference type="ARBA" id="ARBA00022989"/>
    </source>
</evidence>
<evidence type="ECO:0000313" key="16">
    <source>
        <dbReference type="Proteomes" id="UP001152592"/>
    </source>
</evidence>
<feature type="transmembrane region" description="Helical" evidence="12">
    <location>
        <begin position="360"/>
        <end position="385"/>
    </location>
</feature>
<evidence type="ECO:0000256" key="4">
    <source>
        <dbReference type="ARBA" id="ARBA00022692"/>
    </source>
</evidence>
<dbReference type="PANTHER" id="PTHR32361:SF9">
    <property type="entry name" value="FERRIC REDUCTASE TRANSMEMBRANE COMPONENT 3-RELATED"/>
    <property type="match status" value="1"/>
</dbReference>
<dbReference type="AlphaFoldDB" id="A0A9W4JAQ6"/>
<proteinExistence type="inferred from homology"/>
<dbReference type="GO" id="GO:0005886">
    <property type="term" value="C:plasma membrane"/>
    <property type="evidence" value="ECO:0007669"/>
    <property type="project" value="TreeGrafter"/>
</dbReference>
<dbReference type="PROSITE" id="PS51384">
    <property type="entry name" value="FAD_FR"/>
    <property type="match status" value="1"/>
</dbReference>
<feature type="transmembrane region" description="Helical" evidence="12">
    <location>
        <begin position="460"/>
        <end position="479"/>
    </location>
</feature>
<feature type="transmembrane region" description="Helical" evidence="12">
    <location>
        <begin position="397"/>
        <end position="419"/>
    </location>
</feature>
<reference evidence="15" key="1">
    <citation type="submission" date="2021-07" db="EMBL/GenBank/DDBJ databases">
        <authorList>
            <person name="Branca A.L. A."/>
        </authorList>
    </citation>
    <scope>NUCLEOTIDE SEQUENCE</scope>
</reference>
<keyword evidence="6 12" id="KW-1133">Transmembrane helix</keyword>
<dbReference type="Proteomes" id="UP001152592">
    <property type="component" value="Unassembled WGS sequence"/>
</dbReference>
<comment type="subcellular location">
    <subcellularLocation>
        <location evidence="1">Membrane</location>
        <topology evidence="1">Multi-pass membrane protein</topology>
    </subcellularLocation>
</comment>
<dbReference type="GO" id="GO:0006826">
    <property type="term" value="P:iron ion transport"/>
    <property type="evidence" value="ECO:0007669"/>
    <property type="project" value="TreeGrafter"/>
</dbReference>
<feature type="domain" description="FAD-binding FR-type" evidence="14">
    <location>
        <begin position="493"/>
        <end position="635"/>
    </location>
</feature>
<keyword evidence="9 12" id="KW-0472">Membrane</keyword>
<dbReference type="GO" id="GO:0006879">
    <property type="term" value="P:intracellular iron ion homeostasis"/>
    <property type="evidence" value="ECO:0007669"/>
    <property type="project" value="TreeGrafter"/>
</dbReference>
<feature type="signal peptide" evidence="13">
    <location>
        <begin position="1"/>
        <end position="19"/>
    </location>
</feature>
<feature type="region of interest" description="Disordered" evidence="11">
    <location>
        <begin position="61"/>
        <end position="90"/>
    </location>
</feature>
<dbReference type="Pfam" id="PF08030">
    <property type="entry name" value="NAD_binding_6"/>
    <property type="match status" value="1"/>
</dbReference>
<keyword evidence="8" id="KW-0406">Ion transport</keyword>
<dbReference type="Pfam" id="PF08022">
    <property type="entry name" value="FAD_binding_8"/>
    <property type="match status" value="1"/>
</dbReference>
<keyword evidence="3" id="KW-0813">Transport</keyword>
<sequence length="810" mass="90689">MHFKRVLLGVCLTAVSVLAGQSGSSSSHNAASDIDEYCFYTIYTTLSEYTFKGSVTISSDATQGSTAYGSSSDTSNGNSTSSNSSVTVTPHGVSHRSLAIAKRGHHGSSGTATGPCNSTIEVTSMYASAKAWCSAKGLRAAIPYWQSLCSANSLTLMDLTDIEAELTDDYITSLPLIDPEQNSTTTTGTINSPVLLSHAYYEKAYKSYVRTGYSAYLSSFLWLYADCFSELTHDFAIAKDKTFGWGIMGYWASVLVLGMISKAWVTLQGGSQKRTPLESLCHLWRTHLTVPATFAPFSSKHQQLWYSHAIPKRVDSLIVCGFWIVTIILSCVNYESFTGNIQTPSLWQQNWQYTSDRTGILSYACLPFLWLFSGRNNVFLWATNFNNQSFITFHRHVAWVCTLLAVVHSINYSVVFAVYDGRYWSVWVQEYWYMGVVATILMCFMLVQSMTWFRQHSYEIFLAIHLIFAVVVIVGLFIFDGQEFVGYLWSPVGLWIIDRLARLFRIVYCNLNVRFGKNVFSGSHSTVTFNEESDLIKIEVIPGISTSPKPGQHYFIYQGGVLKFWENHPFSLGAWTTAAVKSEDRSPATEESKLIFYIRPYDGWTRRLRDQCRKAGAAFHPNLVIEGPYGHAEPMHYFDTNLIVVGGTGIAAAVPYLLSHLGRVKRRQTKTSRIHLVWSIRQREMCDQVFTDDLQQILRCNDIKITVYCTKLEKTLQRFSSDGYETKDIVSATAATPVDSPSNGVRLMPDRPNVAELLTAEVEESKASASSLGVLTCGPAQMADECRSSVYKAMKHGFHAIDYFEEAFGW</sequence>
<keyword evidence="7" id="KW-0560">Oxidoreductase</keyword>
<dbReference type="SUPFAM" id="SSF52343">
    <property type="entry name" value="Ferredoxin reductase-like, C-terminal NADP-linked domain"/>
    <property type="match status" value="1"/>
</dbReference>
<keyword evidence="10" id="KW-0325">Glycoprotein</keyword>
<dbReference type="Pfam" id="PF01794">
    <property type="entry name" value="Ferric_reduct"/>
    <property type="match status" value="1"/>
</dbReference>
<comment type="similarity">
    <text evidence="2">Belongs to the ferric reductase (FRE) family.</text>
</comment>
<dbReference type="EMBL" id="CAJVPD010000238">
    <property type="protein sequence ID" value="CAG8382342.1"/>
    <property type="molecule type" value="Genomic_DNA"/>
</dbReference>
<evidence type="ECO:0000256" key="9">
    <source>
        <dbReference type="ARBA" id="ARBA00023136"/>
    </source>
</evidence>
<evidence type="ECO:0000259" key="14">
    <source>
        <dbReference type="PROSITE" id="PS51384"/>
    </source>
</evidence>
<evidence type="ECO:0000256" key="12">
    <source>
        <dbReference type="SAM" id="Phobius"/>
    </source>
</evidence>
<evidence type="ECO:0000256" key="8">
    <source>
        <dbReference type="ARBA" id="ARBA00023065"/>
    </source>
</evidence>
<keyword evidence="4 12" id="KW-0812">Transmembrane</keyword>
<name>A0A9W4JAQ6_9EURO</name>
<evidence type="ECO:0000256" key="13">
    <source>
        <dbReference type="SAM" id="SignalP"/>
    </source>
</evidence>